<comment type="caution">
    <text evidence="1">The sequence shown here is derived from an EMBL/GenBank/DDBJ whole genome shotgun (WGS) entry which is preliminary data.</text>
</comment>
<gene>
    <name evidence="1" type="ORF">E0H75_14075</name>
</gene>
<evidence type="ECO:0000313" key="2">
    <source>
        <dbReference type="Proteomes" id="UP000293342"/>
    </source>
</evidence>
<dbReference type="Proteomes" id="UP000293342">
    <property type="component" value="Unassembled WGS sequence"/>
</dbReference>
<dbReference type="InterPro" id="IPR008930">
    <property type="entry name" value="Terpenoid_cyclase/PrenylTrfase"/>
</dbReference>
<protein>
    <recommendedName>
        <fullName evidence="3">Squalene cyclase C-terminal domain-containing protein</fullName>
    </recommendedName>
</protein>
<dbReference type="RefSeq" id="WP_131513928.1">
    <property type="nucleotide sequence ID" value="NZ_SJKD01000002.1"/>
</dbReference>
<dbReference type="Gene3D" id="1.50.10.20">
    <property type="match status" value="1"/>
</dbReference>
<organism evidence="1 2">
    <name type="scientific">Kribbella capetownensis</name>
    <dbReference type="NCBI Taxonomy" id="1572659"/>
    <lineage>
        <taxon>Bacteria</taxon>
        <taxon>Bacillati</taxon>
        <taxon>Actinomycetota</taxon>
        <taxon>Actinomycetes</taxon>
        <taxon>Propionibacteriales</taxon>
        <taxon>Kribbellaceae</taxon>
        <taxon>Kribbella</taxon>
    </lineage>
</organism>
<name>A0A4R0JYB2_9ACTN</name>
<proteinExistence type="predicted"/>
<dbReference type="EMBL" id="SJKD01000002">
    <property type="protein sequence ID" value="TCC51244.1"/>
    <property type="molecule type" value="Genomic_DNA"/>
</dbReference>
<dbReference type="AlphaFoldDB" id="A0A4R0JYB2"/>
<evidence type="ECO:0008006" key="3">
    <source>
        <dbReference type="Google" id="ProtNLM"/>
    </source>
</evidence>
<dbReference type="OrthoDB" id="9758578at2"/>
<sequence>MDVVAWLVGSVEPAVRGMARRDLLEEEHGEDVLSGAIVQTLLTDACADKRAYRKWTGAHWRIVSLVELEVPAGEPRAVEAAEYDLAEVMRSLKYGVSVVDGLVRRCGSIEGNTLGACARLGMAAVPRVEKLAEGLIEWQWPDGGWNCDRKASGRRSSFHETHAAAWGLQEYYRATGETAAQNAALRAGELFLEHRLFRSMSTGAVINKRWLRPAYPPYWHYDILQALLVLSRLGLARDERAADALDELERQRRPDGRWNAGTPWWGPLGGTRTPEVVDWGRSGPNEMITLNALRVLTAAGRRTLP</sequence>
<dbReference type="SUPFAM" id="SSF48239">
    <property type="entry name" value="Terpenoid cyclases/Protein prenyltransferases"/>
    <property type="match status" value="1"/>
</dbReference>
<reference evidence="1 2" key="1">
    <citation type="submission" date="2019-02" db="EMBL/GenBank/DDBJ databases">
        <title>Kribbella capetownensis sp. nov. and Kribbella speibonae sp. nov., isolated from soil.</title>
        <authorList>
            <person name="Curtis S.M."/>
            <person name="Norton I."/>
            <person name="Everest G.J."/>
            <person name="Meyers P.R."/>
        </authorList>
    </citation>
    <scope>NUCLEOTIDE SEQUENCE [LARGE SCALE GENOMIC DNA]</scope>
    <source>
        <strain evidence="1 2">YM53</strain>
    </source>
</reference>
<accession>A0A4R0JYB2</accession>
<keyword evidence="2" id="KW-1185">Reference proteome</keyword>
<evidence type="ECO:0000313" key="1">
    <source>
        <dbReference type="EMBL" id="TCC51244.1"/>
    </source>
</evidence>